<feature type="region of interest" description="Disordered" evidence="3">
    <location>
        <begin position="118"/>
        <end position="186"/>
    </location>
</feature>
<sequence>MNSCILMAEVVQDPQLRYTPDNLAVAEMLVQFPGVKPEDPPANLKVIGWGNLATEIHERCHRGLHVVIEGRLGMITFERKPEGFKEKRAELTAQKVHYLGASDSFAATTPVTTTARSQATNSHQDSYHSGNVATTTNRSVATATARNTATIPEVDVDDEPLPTVTTTKTQKPTTPVNQPDVDDIPF</sequence>
<feature type="compositionally biased region" description="Polar residues" evidence="3">
    <location>
        <begin position="118"/>
        <end position="150"/>
    </location>
</feature>
<feature type="compositionally biased region" description="Low complexity" evidence="3">
    <location>
        <begin position="162"/>
        <end position="179"/>
    </location>
</feature>
<dbReference type="Pfam" id="PF00436">
    <property type="entry name" value="SSB"/>
    <property type="match status" value="1"/>
</dbReference>
<reference evidence="4 5" key="1">
    <citation type="submission" date="2024-09" db="EMBL/GenBank/DDBJ databases">
        <title>Floridaenema gen nov. (Aerosakkonemataceae, Aerosakkonematales ord. nov., Cyanobacteria) from benthic tropical and subtropical fresh waters, with the description of four new species.</title>
        <authorList>
            <person name="Moretto J.A."/>
            <person name="Berthold D.E."/>
            <person name="Lefler F.W."/>
            <person name="Huang I.-S."/>
            <person name="Laughinghouse H. IV."/>
        </authorList>
    </citation>
    <scope>NUCLEOTIDE SEQUENCE [LARGE SCALE GENOMIC DNA]</scope>
    <source>
        <strain evidence="4 5">BLCC-F50</strain>
    </source>
</reference>
<dbReference type="RefSeq" id="WP_413268314.1">
    <property type="nucleotide sequence ID" value="NZ_JBHFNR010000303.1"/>
</dbReference>
<accession>A0ABV4Y3Z6</accession>
<proteinExistence type="predicted"/>
<dbReference type="Gene3D" id="2.40.50.140">
    <property type="entry name" value="Nucleic acid-binding proteins"/>
    <property type="match status" value="1"/>
</dbReference>
<evidence type="ECO:0000256" key="2">
    <source>
        <dbReference type="PROSITE-ProRule" id="PRU00252"/>
    </source>
</evidence>
<dbReference type="InterPro" id="IPR000424">
    <property type="entry name" value="Primosome_PriB/ssb"/>
</dbReference>
<keyword evidence="1 2" id="KW-0238">DNA-binding</keyword>
<evidence type="ECO:0000256" key="1">
    <source>
        <dbReference type="ARBA" id="ARBA00023125"/>
    </source>
</evidence>
<protein>
    <submittedName>
        <fullName evidence="4">Single-stranded DNA-binding protein</fullName>
    </submittedName>
</protein>
<dbReference type="SUPFAM" id="SSF50249">
    <property type="entry name" value="Nucleic acid-binding proteins"/>
    <property type="match status" value="1"/>
</dbReference>
<evidence type="ECO:0000313" key="4">
    <source>
        <dbReference type="EMBL" id="MFB2898720.1"/>
    </source>
</evidence>
<evidence type="ECO:0000256" key="3">
    <source>
        <dbReference type="SAM" id="MobiDB-lite"/>
    </source>
</evidence>
<organism evidence="4 5">
    <name type="scientific">Floridaenema flaviceps BLCC-F50</name>
    <dbReference type="NCBI Taxonomy" id="3153642"/>
    <lineage>
        <taxon>Bacteria</taxon>
        <taxon>Bacillati</taxon>
        <taxon>Cyanobacteriota</taxon>
        <taxon>Cyanophyceae</taxon>
        <taxon>Oscillatoriophycideae</taxon>
        <taxon>Aerosakkonematales</taxon>
        <taxon>Aerosakkonemataceae</taxon>
        <taxon>Floridanema</taxon>
        <taxon>Floridanema flaviceps</taxon>
    </lineage>
</organism>
<dbReference type="InterPro" id="IPR012340">
    <property type="entry name" value="NA-bd_OB-fold"/>
</dbReference>
<name>A0ABV4Y3Z6_9CYAN</name>
<comment type="caution">
    <text evidence="4">The sequence shown here is derived from an EMBL/GenBank/DDBJ whole genome shotgun (WGS) entry which is preliminary data.</text>
</comment>
<gene>
    <name evidence="4" type="ORF">ACE1CI_37885</name>
</gene>
<evidence type="ECO:0000313" key="5">
    <source>
        <dbReference type="Proteomes" id="UP001576784"/>
    </source>
</evidence>
<dbReference type="PROSITE" id="PS50935">
    <property type="entry name" value="SSB"/>
    <property type="match status" value="1"/>
</dbReference>
<keyword evidence="5" id="KW-1185">Reference proteome</keyword>
<dbReference type="CDD" id="cd04496">
    <property type="entry name" value="SSB_OBF"/>
    <property type="match status" value="1"/>
</dbReference>
<dbReference type="Proteomes" id="UP001576784">
    <property type="component" value="Unassembled WGS sequence"/>
</dbReference>
<dbReference type="GO" id="GO:0003677">
    <property type="term" value="F:DNA binding"/>
    <property type="evidence" value="ECO:0007669"/>
    <property type="project" value="UniProtKB-KW"/>
</dbReference>
<dbReference type="EMBL" id="JBHFNR010000303">
    <property type="protein sequence ID" value="MFB2898720.1"/>
    <property type="molecule type" value="Genomic_DNA"/>
</dbReference>